<dbReference type="KEGG" id="pcl:Pcal_0871"/>
<dbReference type="InterPro" id="IPR001279">
    <property type="entry name" value="Metallo-B-lactamas"/>
</dbReference>
<keyword evidence="3" id="KW-1185">Reference proteome</keyword>
<accession>A3MUI0</accession>
<dbReference type="RefSeq" id="WP_011849555.1">
    <property type="nucleotide sequence ID" value="NC_009073.1"/>
</dbReference>
<gene>
    <name evidence="2" type="ordered locus">Pcal_0871</name>
</gene>
<feature type="domain" description="Metallo-beta-lactamase" evidence="1">
    <location>
        <begin position="13"/>
        <end position="188"/>
    </location>
</feature>
<dbReference type="InterPro" id="IPR036866">
    <property type="entry name" value="RibonucZ/Hydroxyglut_hydro"/>
</dbReference>
<proteinExistence type="predicted"/>
<evidence type="ECO:0000313" key="3">
    <source>
        <dbReference type="Proteomes" id="UP000001431"/>
    </source>
</evidence>
<dbReference type="EMBL" id="CP000561">
    <property type="protein sequence ID" value="ABO08297.1"/>
    <property type="molecule type" value="Genomic_DNA"/>
</dbReference>
<dbReference type="GeneID" id="4908346"/>
<evidence type="ECO:0000313" key="2">
    <source>
        <dbReference type="EMBL" id="ABO08297.1"/>
    </source>
</evidence>
<dbReference type="SMART" id="SM00849">
    <property type="entry name" value="Lactamase_B"/>
    <property type="match status" value="1"/>
</dbReference>
<dbReference type="Proteomes" id="UP000001431">
    <property type="component" value="Chromosome"/>
</dbReference>
<protein>
    <submittedName>
        <fullName evidence="2">Beta-lactamase domain protein</fullName>
    </submittedName>
</protein>
<sequence length="264" mass="29440">MEVIVKRLEGVPLVTAYVFEVGGVRVVVDPGPASLFEPMDVDAVLCTHIHLDHCGSAGHLGKPTYVHERYTRHVADPSKLYESSRAVLGVFAEKFGQPRPNEAVMGVADGTRLFDAVDAIHTPGHAPHHVMYYYRDEKALFVGDGAGVHIPELGVVVPTTPPPFKLDVYLQSLDKVRGLDVEKICFPHYHCTHNVEILERHREQVRAWVEVLQQNPHMDVEEALRALAKADENVEKVLAAGGLYLDFYLRFSVLGFLDYLRGRG</sequence>
<dbReference type="InterPro" id="IPR050855">
    <property type="entry name" value="NDM-1-like"/>
</dbReference>
<dbReference type="PANTHER" id="PTHR42951:SF4">
    <property type="entry name" value="ACYL-COENZYME A THIOESTERASE MBLAC2"/>
    <property type="match status" value="1"/>
</dbReference>
<dbReference type="AlphaFoldDB" id="A3MUI0"/>
<dbReference type="SUPFAM" id="SSF56281">
    <property type="entry name" value="Metallo-hydrolase/oxidoreductase"/>
    <property type="match status" value="1"/>
</dbReference>
<dbReference type="HOGENOM" id="CLU_061385_0_0_2"/>
<name>A3MUI0_PYRCJ</name>
<dbReference type="PANTHER" id="PTHR42951">
    <property type="entry name" value="METALLO-BETA-LACTAMASE DOMAIN-CONTAINING"/>
    <property type="match status" value="1"/>
</dbReference>
<dbReference type="OrthoDB" id="197151at2157"/>
<dbReference type="eggNOG" id="arCOG00505">
    <property type="taxonomic scope" value="Archaea"/>
</dbReference>
<organism evidence="2 3">
    <name type="scientific">Pyrobaculum calidifontis (strain DSM 21063 / JCM 11548 / VA1)</name>
    <dbReference type="NCBI Taxonomy" id="410359"/>
    <lineage>
        <taxon>Archaea</taxon>
        <taxon>Thermoproteota</taxon>
        <taxon>Thermoprotei</taxon>
        <taxon>Thermoproteales</taxon>
        <taxon>Thermoproteaceae</taxon>
        <taxon>Pyrobaculum</taxon>
    </lineage>
</organism>
<reference evidence="2" key="1">
    <citation type="submission" date="2007-02" db="EMBL/GenBank/DDBJ databases">
        <title>Complete sequence of Pyrobaculum calidifontis JCM 11548.</title>
        <authorList>
            <consortium name="US DOE Joint Genome Institute"/>
            <person name="Copeland A."/>
            <person name="Lucas S."/>
            <person name="Lapidus A."/>
            <person name="Barry K."/>
            <person name="Glavina del Rio T."/>
            <person name="Dalin E."/>
            <person name="Tice H."/>
            <person name="Pitluck S."/>
            <person name="Chain P."/>
            <person name="Malfatti S."/>
            <person name="Shin M."/>
            <person name="Vergez L."/>
            <person name="Schmutz J."/>
            <person name="Larimer F."/>
            <person name="Land M."/>
            <person name="Hauser L."/>
            <person name="Kyrpides N."/>
            <person name="Mikhailova N."/>
            <person name="Cozen A.E."/>
            <person name="Fitz-Gibbon S.T."/>
            <person name="House C.H."/>
            <person name="Saltikov C."/>
            <person name="Lowe T.M."/>
            <person name="Richardson P."/>
        </authorList>
    </citation>
    <scope>NUCLEOTIDE SEQUENCE [LARGE SCALE GENOMIC DNA]</scope>
    <source>
        <strain evidence="2">JCM 11548</strain>
    </source>
</reference>
<dbReference type="Gene3D" id="3.60.15.10">
    <property type="entry name" value="Ribonuclease Z/Hydroxyacylglutathione hydrolase-like"/>
    <property type="match status" value="1"/>
</dbReference>
<evidence type="ECO:0000259" key="1">
    <source>
        <dbReference type="SMART" id="SM00849"/>
    </source>
</evidence>
<dbReference type="Pfam" id="PF00753">
    <property type="entry name" value="Lactamase_B"/>
    <property type="match status" value="1"/>
</dbReference>